<evidence type="ECO:0000256" key="5">
    <source>
        <dbReference type="HAMAP-Rule" id="MF_00374"/>
    </source>
</evidence>
<dbReference type="CDD" id="cd00427">
    <property type="entry name" value="Ribosomal_L29_HIP"/>
    <property type="match status" value="1"/>
</dbReference>
<sequence length="67" mass="7619">MKANTFRELSNDALAAREKELKAELFNLRFQSATGQLNNPQRISECKKDIARVKTIIRERELAAAAE</sequence>
<keyword evidence="2 5" id="KW-0689">Ribosomal protein</keyword>
<dbReference type="NCBIfam" id="TIGR00012">
    <property type="entry name" value="L29"/>
    <property type="match status" value="1"/>
</dbReference>
<dbReference type="SUPFAM" id="SSF46561">
    <property type="entry name" value="Ribosomal protein L29 (L29p)"/>
    <property type="match status" value="1"/>
</dbReference>
<protein>
    <recommendedName>
        <fullName evidence="4 5">Large ribosomal subunit protein uL29</fullName>
    </recommendedName>
</protein>
<dbReference type="InterPro" id="IPR001854">
    <property type="entry name" value="Ribosomal_uL29"/>
</dbReference>
<dbReference type="Pfam" id="PF00831">
    <property type="entry name" value="Ribosomal_L29"/>
    <property type="match status" value="1"/>
</dbReference>
<name>A0A9D1SST7_9FIRM</name>
<dbReference type="GO" id="GO:0022625">
    <property type="term" value="C:cytosolic large ribosomal subunit"/>
    <property type="evidence" value="ECO:0007669"/>
    <property type="project" value="TreeGrafter"/>
</dbReference>
<evidence type="ECO:0000256" key="4">
    <source>
        <dbReference type="ARBA" id="ARBA00035204"/>
    </source>
</evidence>
<dbReference type="HAMAP" id="MF_00374">
    <property type="entry name" value="Ribosomal_uL29"/>
    <property type="match status" value="1"/>
</dbReference>
<reference evidence="6" key="2">
    <citation type="journal article" date="2021" name="PeerJ">
        <title>Extensive microbial diversity within the chicken gut microbiome revealed by metagenomics and culture.</title>
        <authorList>
            <person name="Gilroy R."/>
            <person name="Ravi A."/>
            <person name="Getino M."/>
            <person name="Pursley I."/>
            <person name="Horton D.L."/>
            <person name="Alikhan N.F."/>
            <person name="Baker D."/>
            <person name="Gharbi K."/>
            <person name="Hall N."/>
            <person name="Watson M."/>
            <person name="Adriaenssens E.M."/>
            <person name="Foster-Nyarko E."/>
            <person name="Jarju S."/>
            <person name="Secka A."/>
            <person name="Antonio M."/>
            <person name="Oren A."/>
            <person name="Chaudhuri R.R."/>
            <person name="La Ragione R."/>
            <person name="Hildebrand F."/>
            <person name="Pallen M.J."/>
        </authorList>
    </citation>
    <scope>NUCLEOTIDE SEQUENCE</scope>
    <source>
        <strain evidence="6">ChiGjej2B2-16831</strain>
    </source>
</reference>
<comment type="similarity">
    <text evidence="1 5">Belongs to the universal ribosomal protein uL29 family.</text>
</comment>
<dbReference type="GO" id="GO:0003735">
    <property type="term" value="F:structural constituent of ribosome"/>
    <property type="evidence" value="ECO:0007669"/>
    <property type="project" value="InterPro"/>
</dbReference>
<accession>A0A9D1SST7</accession>
<evidence type="ECO:0000256" key="1">
    <source>
        <dbReference type="ARBA" id="ARBA00009254"/>
    </source>
</evidence>
<dbReference type="Proteomes" id="UP000824128">
    <property type="component" value="Unassembled WGS sequence"/>
</dbReference>
<comment type="caution">
    <text evidence="6">The sequence shown here is derived from an EMBL/GenBank/DDBJ whole genome shotgun (WGS) entry which is preliminary data.</text>
</comment>
<dbReference type="InterPro" id="IPR036049">
    <property type="entry name" value="Ribosomal_uL29_sf"/>
</dbReference>
<organism evidence="6 7">
    <name type="scientific">Candidatus Aphodomorpha intestinavium</name>
    <dbReference type="NCBI Taxonomy" id="2840672"/>
    <lineage>
        <taxon>Bacteria</taxon>
        <taxon>Bacillati</taxon>
        <taxon>Bacillota</taxon>
        <taxon>Clostridia</taxon>
        <taxon>Eubacteriales</taxon>
        <taxon>Candidatus Aphodomorpha</taxon>
    </lineage>
</organism>
<dbReference type="FunFam" id="1.10.287.310:FF:000001">
    <property type="entry name" value="50S ribosomal protein L29"/>
    <property type="match status" value="1"/>
</dbReference>
<dbReference type="Gene3D" id="1.10.287.310">
    <property type="match status" value="1"/>
</dbReference>
<keyword evidence="3 5" id="KW-0687">Ribonucleoprotein</keyword>
<proteinExistence type="inferred from homology"/>
<reference evidence="6" key="1">
    <citation type="submission" date="2020-10" db="EMBL/GenBank/DDBJ databases">
        <authorList>
            <person name="Gilroy R."/>
        </authorList>
    </citation>
    <scope>NUCLEOTIDE SEQUENCE</scope>
    <source>
        <strain evidence="6">ChiGjej2B2-16831</strain>
    </source>
</reference>
<evidence type="ECO:0000256" key="2">
    <source>
        <dbReference type="ARBA" id="ARBA00022980"/>
    </source>
</evidence>
<dbReference type="GO" id="GO:0006412">
    <property type="term" value="P:translation"/>
    <property type="evidence" value="ECO:0007669"/>
    <property type="project" value="UniProtKB-UniRule"/>
</dbReference>
<dbReference type="PANTHER" id="PTHR10916">
    <property type="entry name" value="60S RIBOSOMAL PROTEIN L35/50S RIBOSOMAL PROTEIN L29"/>
    <property type="match status" value="1"/>
</dbReference>
<evidence type="ECO:0000313" key="7">
    <source>
        <dbReference type="Proteomes" id="UP000824128"/>
    </source>
</evidence>
<dbReference type="EMBL" id="DVNZ01000001">
    <property type="protein sequence ID" value="HIU93522.1"/>
    <property type="molecule type" value="Genomic_DNA"/>
</dbReference>
<dbReference type="InterPro" id="IPR050063">
    <property type="entry name" value="Ribosomal_protein_uL29"/>
</dbReference>
<dbReference type="PANTHER" id="PTHR10916:SF0">
    <property type="entry name" value="LARGE RIBOSOMAL SUBUNIT PROTEIN UL29C"/>
    <property type="match status" value="1"/>
</dbReference>
<evidence type="ECO:0000256" key="3">
    <source>
        <dbReference type="ARBA" id="ARBA00023274"/>
    </source>
</evidence>
<evidence type="ECO:0000313" key="6">
    <source>
        <dbReference type="EMBL" id="HIU93522.1"/>
    </source>
</evidence>
<gene>
    <name evidence="5 6" type="primary">rpmC</name>
    <name evidence="6" type="ORF">IAD24_00040</name>
</gene>
<dbReference type="AlphaFoldDB" id="A0A9D1SST7"/>